<dbReference type="Proteomes" id="UP001217417">
    <property type="component" value="Unassembled WGS sequence"/>
</dbReference>
<reference evidence="1" key="1">
    <citation type="submission" date="2023-03" db="EMBL/GenBank/DDBJ databases">
        <title>Near-Complete genome sequence of Lipomyces tetrasporous NRRL Y-64009, an oleaginous yeast capable of growing on lignocellulosic hydrolysates.</title>
        <authorList>
            <consortium name="Lawrence Berkeley National Laboratory"/>
            <person name="Jagtap S.S."/>
            <person name="Liu J.-J."/>
            <person name="Walukiewicz H.E."/>
            <person name="Pangilinan J."/>
            <person name="Lipzen A."/>
            <person name="Ahrendt S."/>
            <person name="Koriabine M."/>
            <person name="Cobaugh K."/>
            <person name="Salamov A."/>
            <person name="Yoshinaga Y."/>
            <person name="Ng V."/>
            <person name="Daum C."/>
            <person name="Grigoriev I.V."/>
            <person name="Slininger P.J."/>
            <person name="Dien B.S."/>
            <person name="Jin Y.-S."/>
            <person name="Rao C.V."/>
        </authorList>
    </citation>
    <scope>NUCLEOTIDE SEQUENCE</scope>
    <source>
        <strain evidence="1">NRRL Y-64009</strain>
    </source>
</reference>
<organism evidence="1 2">
    <name type="scientific">Lipomyces tetrasporus</name>
    <dbReference type="NCBI Taxonomy" id="54092"/>
    <lineage>
        <taxon>Eukaryota</taxon>
        <taxon>Fungi</taxon>
        <taxon>Dikarya</taxon>
        <taxon>Ascomycota</taxon>
        <taxon>Saccharomycotina</taxon>
        <taxon>Lipomycetes</taxon>
        <taxon>Lipomycetales</taxon>
        <taxon>Lipomycetaceae</taxon>
        <taxon>Lipomyces</taxon>
    </lineage>
</organism>
<evidence type="ECO:0000313" key="1">
    <source>
        <dbReference type="EMBL" id="KAJ8097186.1"/>
    </source>
</evidence>
<sequence>MADNLTGLTYAAITALNEDERMVTRHKRPADPERLFNTARDLLGIRRYSMKADTMRILTLMNDIYSV</sequence>
<accession>A0AAD7QL22</accession>
<dbReference type="GeneID" id="80883957"/>
<gene>
    <name evidence="1" type="ORF">POJ06DRAFT_262724</name>
</gene>
<dbReference type="EMBL" id="JARPMG010000012">
    <property type="protein sequence ID" value="KAJ8097186.1"/>
    <property type="molecule type" value="Genomic_DNA"/>
</dbReference>
<evidence type="ECO:0000313" key="2">
    <source>
        <dbReference type="Proteomes" id="UP001217417"/>
    </source>
</evidence>
<dbReference type="AlphaFoldDB" id="A0AAD7QL22"/>
<dbReference type="RefSeq" id="XP_056040636.1">
    <property type="nucleotide sequence ID" value="XM_056188791.1"/>
</dbReference>
<proteinExistence type="predicted"/>
<keyword evidence="2" id="KW-1185">Reference proteome</keyword>
<protein>
    <submittedName>
        <fullName evidence="1">Uncharacterized protein</fullName>
    </submittedName>
</protein>
<name>A0AAD7QL22_9ASCO</name>
<comment type="caution">
    <text evidence="1">The sequence shown here is derived from an EMBL/GenBank/DDBJ whole genome shotgun (WGS) entry which is preliminary data.</text>
</comment>